<proteinExistence type="predicted"/>
<dbReference type="RefSeq" id="YP_007675846.1">
    <property type="nucleotide sequence ID" value="NC_020862.2"/>
</dbReference>
<dbReference type="KEGG" id="vg:15012446"/>
<keyword evidence="2" id="KW-1185">Reference proteome</keyword>
<dbReference type="EMBL" id="HQ317387">
    <property type="protein sequence ID" value="AGH07430.1"/>
    <property type="molecule type" value="Genomic_DNA"/>
</dbReference>
<accession>M4PQQ0</accession>
<gene>
    <name evidence="1" type="ORF">SUFG_00063</name>
</gene>
<reference evidence="1 2" key="1">
    <citation type="journal article" date="2014" name="Genome Announc.">
        <title>Genome Sequence of the Sulfitobacter sp. Strain 2047-Infecting Lytic Phage {Phi}CB2047-B.</title>
        <authorList>
            <person name="Ankrah N.Y."/>
            <person name="Budinoff C.R."/>
            <person name="Wilson W.H."/>
            <person name="Wilhelm S.W."/>
            <person name="Buchan A."/>
        </authorList>
    </citation>
    <scope>NUCLEOTIDE SEQUENCE [LARGE SCALE GENOMIC DNA]</scope>
    <source>
        <strain evidence="2">phiCB2047-B</strain>
    </source>
</reference>
<evidence type="ECO:0000313" key="2">
    <source>
        <dbReference type="Proteomes" id="UP000207593"/>
    </source>
</evidence>
<sequence length="80" mass="9054">MKYLYELKYFLKSGSTPIVPMVTIEKLTDDELRDLVEKLTENKVCVGQGETSQTKAIGFSFNMESIEGVTITYEGEIHES</sequence>
<name>M4PQQ0_9CAUD</name>
<dbReference type="GeneID" id="15012446"/>
<dbReference type="Proteomes" id="UP000207593">
    <property type="component" value="Segment"/>
</dbReference>
<organism evidence="1 2">
    <name type="scientific">Sulfitobacter phage phiCB2047-B</name>
    <dbReference type="NCBI Taxonomy" id="754046"/>
    <lineage>
        <taxon>Viruses</taxon>
        <taxon>Duplodnaviria</taxon>
        <taxon>Heunggongvirae</taxon>
        <taxon>Uroviricota</taxon>
        <taxon>Caudoviricetes</taxon>
        <taxon>Schitoviridae</taxon>
        <taxon>Rhodovirinae</taxon>
        <taxon>Raunefjordenvirus</taxon>
        <taxon>Raunefjordenvirus CB2047B</taxon>
    </lineage>
</organism>
<protein>
    <submittedName>
        <fullName evidence="1">Uncharacterized protein</fullName>
    </submittedName>
</protein>
<evidence type="ECO:0000313" key="1">
    <source>
        <dbReference type="EMBL" id="AGH07430.1"/>
    </source>
</evidence>